<evidence type="ECO:0000256" key="3">
    <source>
        <dbReference type="ARBA" id="ARBA00022737"/>
    </source>
</evidence>
<keyword evidence="4 5" id="KW-0012">Acyltransferase</keyword>
<reference evidence="7" key="2">
    <citation type="journal article" date="2021" name="PeerJ">
        <title>Extensive microbial diversity within the chicken gut microbiome revealed by metagenomics and culture.</title>
        <authorList>
            <person name="Gilroy R."/>
            <person name="Ravi A."/>
            <person name="Getino M."/>
            <person name="Pursley I."/>
            <person name="Horton D.L."/>
            <person name="Alikhan N.F."/>
            <person name="Baker D."/>
            <person name="Gharbi K."/>
            <person name="Hall N."/>
            <person name="Watson M."/>
            <person name="Adriaenssens E.M."/>
            <person name="Foster-Nyarko E."/>
            <person name="Jarju S."/>
            <person name="Secka A."/>
            <person name="Antonio M."/>
            <person name="Oren A."/>
            <person name="Chaudhuri R.R."/>
            <person name="La Ragione R."/>
            <person name="Hildebrand F."/>
            <person name="Pallen M.J."/>
        </authorList>
    </citation>
    <scope>NUCLEOTIDE SEQUENCE</scope>
    <source>
        <strain evidence="7">CHK195-4489</strain>
    </source>
</reference>
<name>A0A9D1I983_9CLOT</name>
<dbReference type="InterPro" id="IPR018357">
    <property type="entry name" value="Hexapep_transf_CS"/>
</dbReference>
<feature type="domain" description="Maltose/galactoside acetyltransferase" evidence="6">
    <location>
        <begin position="13"/>
        <end position="59"/>
    </location>
</feature>
<dbReference type="Proteomes" id="UP000824089">
    <property type="component" value="Unassembled WGS sequence"/>
</dbReference>
<dbReference type="Pfam" id="PF12464">
    <property type="entry name" value="Mac"/>
    <property type="match status" value="1"/>
</dbReference>
<dbReference type="EC" id="2.3.1.-" evidence="5"/>
<comment type="caution">
    <text evidence="7">The sequence shown here is derived from an EMBL/GenBank/DDBJ whole genome shotgun (WGS) entry which is preliminary data.</text>
</comment>
<protein>
    <recommendedName>
        <fullName evidence="5">Acetyltransferase</fullName>
        <ecNumber evidence="5">2.3.1.-</ecNumber>
    </recommendedName>
</protein>
<evidence type="ECO:0000256" key="5">
    <source>
        <dbReference type="RuleBase" id="RU367021"/>
    </source>
</evidence>
<dbReference type="PANTHER" id="PTHR43017">
    <property type="entry name" value="GALACTOSIDE O-ACETYLTRANSFERASE"/>
    <property type="match status" value="1"/>
</dbReference>
<dbReference type="InterPro" id="IPR001451">
    <property type="entry name" value="Hexapep"/>
</dbReference>
<dbReference type="SUPFAM" id="SSF51161">
    <property type="entry name" value="Trimeric LpxA-like enzymes"/>
    <property type="match status" value="1"/>
</dbReference>
<keyword evidence="3" id="KW-0677">Repeat</keyword>
<comment type="similarity">
    <text evidence="1 5">Belongs to the transferase hexapeptide repeat family.</text>
</comment>
<dbReference type="AlphaFoldDB" id="A0A9D1I983"/>
<dbReference type="CDD" id="cd03357">
    <property type="entry name" value="LbH_MAT_GAT"/>
    <property type="match status" value="1"/>
</dbReference>
<evidence type="ECO:0000313" key="8">
    <source>
        <dbReference type="Proteomes" id="UP000824089"/>
    </source>
</evidence>
<keyword evidence="2 5" id="KW-0808">Transferase</keyword>
<reference evidence="7" key="1">
    <citation type="submission" date="2020-10" db="EMBL/GenBank/DDBJ databases">
        <authorList>
            <person name="Gilroy R."/>
        </authorList>
    </citation>
    <scope>NUCLEOTIDE SEQUENCE</scope>
    <source>
        <strain evidence="7">CHK195-4489</strain>
    </source>
</reference>
<organism evidence="7 8">
    <name type="scientific">Candidatus Egerieisoma faecipullorum</name>
    <dbReference type="NCBI Taxonomy" id="2840963"/>
    <lineage>
        <taxon>Bacteria</taxon>
        <taxon>Bacillati</taxon>
        <taxon>Bacillota</taxon>
        <taxon>Clostridia</taxon>
        <taxon>Eubacteriales</taxon>
        <taxon>Clostridiaceae</taxon>
        <taxon>Clostridiaceae incertae sedis</taxon>
        <taxon>Candidatus Egerieisoma</taxon>
    </lineage>
</organism>
<proteinExistence type="inferred from homology"/>
<dbReference type="SMART" id="SM01266">
    <property type="entry name" value="Mac"/>
    <property type="match status" value="1"/>
</dbReference>
<sequence length="198" mass="21695">MKPKAKVPLNCLFQGCYNPELEAEIRKCKDQCYRYNQLNPNDLEAQRKILSGLLGRMGENVIFTPPFWCDYGYNISVGDFFYSNHNLIITDGAEVTFGNNVFIAPNCCFTTAEHAIDPQQRRDGLEIAKPITVGNNVWIGAGATVLAGVTIGDNSVIGAGSVVTKSIPSGVVAVGVPCKVMRKITEEDKNRYPVFGQD</sequence>
<dbReference type="InterPro" id="IPR024688">
    <property type="entry name" value="Mac_dom"/>
</dbReference>
<dbReference type="FunFam" id="2.160.10.10:FF:000025">
    <property type="entry name" value="Hexapeptide-repeat containing-acetyltransferase"/>
    <property type="match status" value="1"/>
</dbReference>
<evidence type="ECO:0000256" key="1">
    <source>
        <dbReference type="ARBA" id="ARBA00007274"/>
    </source>
</evidence>
<gene>
    <name evidence="7" type="ORF">IAD50_07020</name>
</gene>
<dbReference type="PANTHER" id="PTHR43017:SF1">
    <property type="entry name" value="ACETYLTRANSFERASE YJL218W-RELATED"/>
    <property type="match status" value="1"/>
</dbReference>
<dbReference type="PROSITE" id="PS00101">
    <property type="entry name" value="HEXAPEP_TRANSFERASES"/>
    <property type="match status" value="1"/>
</dbReference>
<accession>A0A9D1I983</accession>
<dbReference type="InterPro" id="IPR011004">
    <property type="entry name" value="Trimer_LpxA-like_sf"/>
</dbReference>
<dbReference type="Pfam" id="PF00132">
    <property type="entry name" value="Hexapep"/>
    <property type="match status" value="1"/>
</dbReference>
<dbReference type="InterPro" id="IPR039369">
    <property type="entry name" value="LacA-like"/>
</dbReference>
<evidence type="ECO:0000259" key="6">
    <source>
        <dbReference type="SMART" id="SM01266"/>
    </source>
</evidence>
<dbReference type="EMBL" id="DVMM01000145">
    <property type="protein sequence ID" value="HIU30027.1"/>
    <property type="molecule type" value="Genomic_DNA"/>
</dbReference>
<evidence type="ECO:0000256" key="4">
    <source>
        <dbReference type="ARBA" id="ARBA00023315"/>
    </source>
</evidence>
<evidence type="ECO:0000313" key="7">
    <source>
        <dbReference type="EMBL" id="HIU30027.1"/>
    </source>
</evidence>
<dbReference type="GO" id="GO:0008870">
    <property type="term" value="F:galactoside O-acetyltransferase activity"/>
    <property type="evidence" value="ECO:0007669"/>
    <property type="project" value="TreeGrafter"/>
</dbReference>
<evidence type="ECO:0000256" key="2">
    <source>
        <dbReference type="ARBA" id="ARBA00022679"/>
    </source>
</evidence>
<dbReference type="Gene3D" id="2.160.10.10">
    <property type="entry name" value="Hexapeptide repeat proteins"/>
    <property type="match status" value="1"/>
</dbReference>